<dbReference type="EMBL" id="CP000159">
    <property type="protein sequence ID" value="ABC45446.1"/>
    <property type="molecule type" value="Genomic_DNA"/>
</dbReference>
<evidence type="ECO:0000313" key="3">
    <source>
        <dbReference type="Proteomes" id="UP000008674"/>
    </source>
</evidence>
<accession>Q2S5H6</accession>
<feature type="region of interest" description="Disordered" evidence="1">
    <location>
        <begin position="1"/>
        <end position="39"/>
    </location>
</feature>
<gene>
    <name evidence="2" type="ordered locus">SRU_0410</name>
</gene>
<sequence>MSGPPSAFHFSFSSQKHDGSGPSSFPRPCGAPCPPQTTDRVQLTRTTRPLLFPVPLRPMADPPAFSALPDDARLWIHATAAPLDDATQSALLDRLSAFMDGWTSHQQPVEGAATILDDRFLVVAAAPVGGGDISGCGIDDLAHAIDDAASALDVDWVPSLHVLYRTADGGVAAVSRRTFQQRAGDGAVTADTPVFDPSLTTLGALREGAFEAPARESWHAQLLGTPAAS</sequence>
<dbReference type="EnsemblBacteria" id="ABC45446">
    <property type="protein sequence ID" value="ABC45446"/>
    <property type="gene ID" value="SRU_0410"/>
</dbReference>
<dbReference type="eggNOG" id="ENOG5030Z4D">
    <property type="taxonomic scope" value="Bacteria"/>
</dbReference>
<keyword evidence="3" id="KW-1185">Reference proteome</keyword>
<evidence type="ECO:0000313" key="2">
    <source>
        <dbReference type="EMBL" id="ABC45446.1"/>
    </source>
</evidence>
<dbReference type="STRING" id="309807.SRU_0410"/>
<dbReference type="AlphaFoldDB" id="Q2S5H6"/>
<reference evidence="2 3" key="1">
    <citation type="journal article" date="2005" name="Proc. Natl. Acad. Sci. U.S.A.">
        <title>The genome of Salinibacter ruber: convergence and gene exchange among hyperhalophilic bacteria and archaea.</title>
        <authorList>
            <person name="Mongodin E.F."/>
            <person name="Nelson K.E."/>
            <person name="Daugherty S."/>
            <person name="Deboy R.T."/>
            <person name="Wister J."/>
            <person name="Khouri H."/>
            <person name="Weidman J."/>
            <person name="Walsh D.A."/>
            <person name="Papke R.T."/>
            <person name="Sanchez Perez G."/>
            <person name="Sharma A.K."/>
            <person name="Nesbo C.L."/>
            <person name="MacLeod D."/>
            <person name="Bapteste E."/>
            <person name="Doolittle W.F."/>
            <person name="Charlebois R.L."/>
            <person name="Legault B."/>
            <person name="Rodriguez-Valera F."/>
        </authorList>
    </citation>
    <scope>NUCLEOTIDE SEQUENCE [LARGE SCALE GENOMIC DNA]</scope>
    <source>
        <strain evidence="3">DSM 13855 / CECT 5946 / M31</strain>
    </source>
</reference>
<dbReference type="HOGENOM" id="CLU_105419_0_0_10"/>
<dbReference type="OrthoDB" id="1495342at2"/>
<organism evidence="2 3">
    <name type="scientific">Salinibacter ruber (strain DSM 13855 / M31)</name>
    <dbReference type="NCBI Taxonomy" id="309807"/>
    <lineage>
        <taxon>Bacteria</taxon>
        <taxon>Pseudomonadati</taxon>
        <taxon>Rhodothermota</taxon>
        <taxon>Rhodothermia</taxon>
        <taxon>Rhodothermales</taxon>
        <taxon>Salinibacteraceae</taxon>
        <taxon>Salinibacter</taxon>
    </lineage>
</organism>
<dbReference type="Proteomes" id="UP000008674">
    <property type="component" value="Chromosome"/>
</dbReference>
<dbReference type="KEGG" id="sru:SRU_0410"/>
<evidence type="ECO:0000256" key="1">
    <source>
        <dbReference type="SAM" id="MobiDB-lite"/>
    </source>
</evidence>
<name>Q2S5H6_SALRD</name>
<protein>
    <submittedName>
        <fullName evidence="2">Uncharacterized protein</fullName>
    </submittedName>
</protein>
<proteinExistence type="predicted"/>